<feature type="transmembrane region" description="Helical" evidence="1">
    <location>
        <begin position="6"/>
        <end position="27"/>
    </location>
</feature>
<evidence type="ECO:0000313" key="2">
    <source>
        <dbReference type="EMBL" id="QSS56508.1"/>
    </source>
</evidence>
<sequence>MGEGSYRVMCFSLISFPFSVWVWVWFIALHVSFVTERRFHSILIYIEIDIFFSLSFSPPVLVSTSSSPLPPSLHRSSFYFALILLSLSTLNCYTYVSVNIHTCTYR</sequence>
<gene>
    <name evidence="2" type="ORF">I7I53_04742</name>
</gene>
<reference evidence="2" key="1">
    <citation type="submission" date="2021-01" db="EMBL/GenBank/DDBJ databases">
        <title>Chromosome-level genome assembly of a human fungal pathogen reveals clustering of transcriptionally co-regulated genes.</title>
        <authorList>
            <person name="Voorhies M."/>
            <person name="Cohen S."/>
            <person name="Shea T.P."/>
            <person name="Petrus S."/>
            <person name="Munoz J.F."/>
            <person name="Poplawski S."/>
            <person name="Goldman W.E."/>
            <person name="Michael T."/>
            <person name="Cuomo C.A."/>
            <person name="Sil A."/>
            <person name="Beyhan S."/>
        </authorList>
    </citation>
    <scope>NUCLEOTIDE SEQUENCE</scope>
    <source>
        <strain evidence="2">H88</strain>
    </source>
</reference>
<evidence type="ECO:0000313" key="3">
    <source>
        <dbReference type="Proteomes" id="UP000663419"/>
    </source>
</evidence>
<protein>
    <submittedName>
        <fullName evidence="2">Uncharacterized protein</fullName>
    </submittedName>
</protein>
<dbReference type="VEuPathDB" id="FungiDB:I7I53_04742"/>
<feature type="transmembrane region" description="Helical" evidence="1">
    <location>
        <begin position="77"/>
        <end position="96"/>
    </location>
</feature>
<name>A0A8A1LQF8_AJEC8</name>
<evidence type="ECO:0000256" key="1">
    <source>
        <dbReference type="SAM" id="Phobius"/>
    </source>
</evidence>
<keyword evidence="1" id="KW-0812">Transmembrane</keyword>
<dbReference type="Proteomes" id="UP000663419">
    <property type="component" value="Chromosome 5"/>
</dbReference>
<accession>A0A8A1LQF8</accession>
<keyword evidence="1" id="KW-0472">Membrane</keyword>
<dbReference type="AlphaFoldDB" id="A0A8A1LQF8"/>
<dbReference type="EMBL" id="CP069106">
    <property type="protein sequence ID" value="QSS56508.1"/>
    <property type="molecule type" value="Genomic_DNA"/>
</dbReference>
<feature type="transmembrane region" description="Helical" evidence="1">
    <location>
        <begin position="39"/>
        <end position="57"/>
    </location>
</feature>
<proteinExistence type="predicted"/>
<organism evidence="2 3">
    <name type="scientific">Ajellomyces capsulatus (strain H88)</name>
    <name type="common">Darling's disease fungus</name>
    <name type="synonym">Histoplasma capsulatum</name>
    <dbReference type="NCBI Taxonomy" id="544711"/>
    <lineage>
        <taxon>Eukaryota</taxon>
        <taxon>Fungi</taxon>
        <taxon>Dikarya</taxon>
        <taxon>Ascomycota</taxon>
        <taxon>Pezizomycotina</taxon>
        <taxon>Eurotiomycetes</taxon>
        <taxon>Eurotiomycetidae</taxon>
        <taxon>Onygenales</taxon>
        <taxon>Ajellomycetaceae</taxon>
        <taxon>Histoplasma</taxon>
    </lineage>
</organism>
<keyword evidence="1" id="KW-1133">Transmembrane helix</keyword>